<dbReference type="RefSeq" id="WP_083563326.1">
    <property type="nucleotide sequence ID" value="NZ_AQQV01000005.1"/>
</dbReference>
<sequence length="188" mass="21098">MTGAIPKLLKLSAGGLPVAWIDWQRAVCLYMEDKVLWEAGEQEIVIRGGINRATGQQTLFNMSSIIAVNDRSRIWESGGTFALTRRRLYARDRGLCLYCGTHLSESSMTMDHVKPRAQRGHHCWENVVSSCRACNQKKGCRTPEAASMPLLAVPYAPNVAEMLILSGRHVMTDQMDYLERFLDLNKVA</sequence>
<dbReference type="SMART" id="SM00507">
    <property type="entry name" value="HNHc"/>
    <property type="match status" value="1"/>
</dbReference>
<proteinExistence type="predicted"/>
<evidence type="ECO:0000313" key="2">
    <source>
        <dbReference type="EMBL" id="ORE85177.1"/>
    </source>
</evidence>
<dbReference type="PANTHER" id="PTHR33877:SF2">
    <property type="entry name" value="OS07G0170200 PROTEIN"/>
    <property type="match status" value="1"/>
</dbReference>
<gene>
    <name evidence="2" type="ORF">ATO7_15377</name>
</gene>
<organism evidence="2 3">
    <name type="scientific">Oceanococcus atlanticus</name>
    <dbReference type="NCBI Taxonomy" id="1317117"/>
    <lineage>
        <taxon>Bacteria</taxon>
        <taxon>Pseudomonadati</taxon>
        <taxon>Pseudomonadota</taxon>
        <taxon>Gammaproteobacteria</taxon>
        <taxon>Chromatiales</taxon>
        <taxon>Oceanococcaceae</taxon>
        <taxon>Oceanococcus</taxon>
    </lineage>
</organism>
<dbReference type="Gene3D" id="1.10.30.50">
    <property type="match status" value="1"/>
</dbReference>
<accession>A0A1Y1SA25</accession>
<dbReference type="GO" id="GO:0004519">
    <property type="term" value="F:endonuclease activity"/>
    <property type="evidence" value="ECO:0007669"/>
    <property type="project" value="UniProtKB-KW"/>
</dbReference>
<dbReference type="InterPro" id="IPR052892">
    <property type="entry name" value="NA-targeting_endonuclease"/>
</dbReference>
<dbReference type="InterPro" id="IPR029471">
    <property type="entry name" value="HNH_5"/>
</dbReference>
<dbReference type="OrthoDB" id="9802901at2"/>
<protein>
    <submittedName>
        <fullName evidence="2">Restriction endonuclease</fullName>
    </submittedName>
</protein>
<dbReference type="STRING" id="1317117.ATO7_15377"/>
<dbReference type="AlphaFoldDB" id="A0A1Y1SA25"/>
<dbReference type="Pfam" id="PF14279">
    <property type="entry name" value="HNH_5"/>
    <property type="match status" value="1"/>
</dbReference>
<keyword evidence="2" id="KW-0378">Hydrolase</keyword>
<keyword evidence="3" id="KW-1185">Reference proteome</keyword>
<keyword evidence="2" id="KW-0255">Endonuclease</keyword>
<comment type="caution">
    <text evidence="2">The sequence shown here is derived from an EMBL/GenBank/DDBJ whole genome shotgun (WGS) entry which is preliminary data.</text>
</comment>
<evidence type="ECO:0000259" key="1">
    <source>
        <dbReference type="SMART" id="SM00507"/>
    </source>
</evidence>
<dbReference type="CDD" id="cd00085">
    <property type="entry name" value="HNHc"/>
    <property type="match status" value="1"/>
</dbReference>
<dbReference type="InterPro" id="IPR003615">
    <property type="entry name" value="HNH_nuc"/>
</dbReference>
<feature type="domain" description="HNH nuclease" evidence="1">
    <location>
        <begin position="83"/>
        <end position="136"/>
    </location>
</feature>
<keyword evidence="2" id="KW-0540">Nuclease</keyword>
<dbReference type="PANTHER" id="PTHR33877">
    <property type="entry name" value="SLL1193 PROTEIN"/>
    <property type="match status" value="1"/>
</dbReference>
<name>A0A1Y1SA25_9GAMM</name>
<evidence type="ECO:0000313" key="3">
    <source>
        <dbReference type="Proteomes" id="UP000192342"/>
    </source>
</evidence>
<dbReference type="Proteomes" id="UP000192342">
    <property type="component" value="Unassembled WGS sequence"/>
</dbReference>
<dbReference type="EMBL" id="AQQV01000005">
    <property type="protein sequence ID" value="ORE85177.1"/>
    <property type="molecule type" value="Genomic_DNA"/>
</dbReference>
<reference evidence="2 3" key="1">
    <citation type="submission" date="2013-04" db="EMBL/GenBank/DDBJ databases">
        <title>Oceanococcus atlanticus 22II-S10r2 Genome Sequencing.</title>
        <authorList>
            <person name="Lai Q."/>
            <person name="Li G."/>
            <person name="Shao Z."/>
        </authorList>
    </citation>
    <scope>NUCLEOTIDE SEQUENCE [LARGE SCALE GENOMIC DNA]</scope>
    <source>
        <strain evidence="2 3">22II-S10r2</strain>
    </source>
</reference>